<dbReference type="EMBL" id="MNPJ01000020">
    <property type="protein sequence ID" value="OQS54318.1"/>
    <property type="molecule type" value="Genomic_DNA"/>
</dbReference>
<evidence type="ECO:0000313" key="1">
    <source>
        <dbReference type="EMBL" id="OQS54318.1"/>
    </source>
</evidence>
<gene>
    <name evidence="1" type="ORF">EHP00_1023</name>
</gene>
<sequence length="178" mass="21390">MVSENIQKQILQLLFEKDNKNEKQNQDTYINEDINNYILDVLSCKIENCKDEHFDTNINTKISEKHKYNTQTGPKFMDSLLDKEFIKDLHVCKVKNTMQRYNQYFVSNTERIDFFTACKNAPQHTNHMCMFTKKDINIFVGLYLQMYGMNFQIDPEIIDFIESKLHEYIIEKYDKKQK</sequence>
<evidence type="ECO:0000313" key="2">
    <source>
        <dbReference type="Proteomes" id="UP000192758"/>
    </source>
</evidence>
<dbReference type="AlphaFoldDB" id="A0A1W0E516"/>
<reference evidence="1 2" key="1">
    <citation type="journal article" date="2017" name="Environ. Microbiol.">
        <title>Decay of the glycolytic pathway and adaptation to intranuclear parasitism within Enterocytozoonidae microsporidia.</title>
        <authorList>
            <person name="Wiredu Boakye D."/>
            <person name="Jaroenlak P."/>
            <person name="Prachumwat A."/>
            <person name="Williams T.A."/>
            <person name="Bateman K.S."/>
            <person name="Itsathitphaisarn O."/>
            <person name="Sritunyalucksana K."/>
            <person name="Paszkiewicz K.H."/>
            <person name="Moore K.A."/>
            <person name="Stentiford G.D."/>
            <person name="Williams B.A."/>
        </authorList>
    </citation>
    <scope>NUCLEOTIDE SEQUENCE [LARGE SCALE GENOMIC DNA]</scope>
    <source>
        <strain evidence="1 2">TH1</strain>
    </source>
</reference>
<keyword evidence="2" id="KW-1185">Reference proteome</keyword>
<dbReference type="VEuPathDB" id="MicrosporidiaDB:EHP00_1023"/>
<organism evidence="1 2">
    <name type="scientific">Ecytonucleospora hepatopenaei</name>
    <dbReference type="NCBI Taxonomy" id="646526"/>
    <lineage>
        <taxon>Eukaryota</taxon>
        <taxon>Fungi</taxon>
        <taxon>Fungi incertae sedis</taxon>
        <taxon>Microsporidia</taxon>
        <taxon>Enterocytozoonidae</taxon>
        <taxon>Ecytonucleospora</taxon>
    </lineage>
</organism>
<protein>
    <submittedName>
        <fullName evidence="1">Uncharacterized protein</fullName>
    </submittedName>
</protein>
<accession>A0A1W0E516</accession>
<comment type="caution">
    <text evidence="1">The sequence shown here is derived from an EMBL/GenBank/DDBJ whole genome shotgun (WGS) entry which is preliminary data.</text>
</comment>
<dbReference type="OrthoDB" id="10575683at2759"/>
<name>A0A1W0E516_9MICR</name>
<dbReference type="Proteomes" id="UP000192758">
    <property type="component" value="Unassembled WGS sequence"/>
</dbReference>
<proteinExistence type="predicted"/>